<dbReference type="PANTHER" id="PTHR21367:SF1">
    <property type="entry name" value="ARGINYL-TRNA--PROTEIN TRANSFERASE 1"/>
    <property type="match status" value="1"/>
</dbReference>
<comment type="caution">
    <text evidence="8">The sequence shown here is derived from an EMBL/GenBank/DDBJ whole genome shotgun (WGS) entry which is preliminary data.</text>
</comment>
<gene>
    <name evidence="8" type="ORF">LECACI_7A006851</name>
</gene>
<dbReference type="Proteomes" id="UP001296104">
    <property type="component" value="Unassembled WGS sequence"/>
</dbReference>
<dbReference type="InterPro" id="IPR030700">
    <property type="entry name" value="N-end_Aminoacyl_Trfase"/>
</dbReference>
<proteinExistence type="inferred from homology"/>
<dbReference type="AlphaFoldDB" id="A0AAI8Z3B7"/>
<sequence>MPIGLGASYYAKANVLSPDHYQALMDRGWRRSGSLLYVPDVSRSCCPHYTLRLPAKAFKPTRDQRHALNRWNRFVLGEECIKQVNRKFPKTKEEKKHQNNTFDLTATVHEAELPNLKPGIDPQHRFEVNLEPDKFTEEKFALFDNYQRNVHHEGDSDISRSGFKRFLCASPVTRRIESTGKQIGSYHQCYRLDGRLIAMAVLDLLPHAVSGVYLIYHSDFEKWSFGKLSALREAALALEQGYQYYYMGYYIHSCKKMRYKGDYKPQYVLDYNNLEWDPLDDEMRNLMDRRKYARCHSESAHSEPGASDLDQEEAVPFPTPLKAIESGLSLLQLGVPGILSLSQLHEQVDLDRMKVQIARPSAHEMRDIQQWHAGDELDHSTLKGVFAEFAAAVGPVVAREAVVDFSR</sequence>
<dbReference type="GO" id="GO:0004057">
    <property type="term" value="F:arginyl-tRNA--protein transferase activity"/>
    <property type="evidence" value="ECO:0007669"/>
    <property type="project" value="UniProtKB-EC"/>
</dbReference>
<evidence type="ECO:0000259" key="7">
    <source>
        <dbReference type="Pfam" id="PF04377"/>
    </source>
</evidence>
<dbReference type="Pfam" id="PF04377">
    <property type="entry name" value="ATE_C"/>
    <property type="match status" value="1"/>
</dbReference>
<feature type="domain" description="N-end rule aminoacyl transferase C-terminal" evidence="7">
    <location>
        <begin position="138"/>
        <end position="270"/>
    </location>
</feature>
<evidence type="ECO:0000256" key="2">
    <source>
        <dbReference type="ARBA" id="ARBA00022679"/>
    </source>
</evidence>
<evidence type="ECO:0000313" key="9">
    <source>
        <dbReference type="Proteomes" id="UP001296104"/>
    </source>
</evidence>
<name>A0AAI8Z3B7_9PEZI</name>
<dbReference type="InterPro" id="IPR007472">
    <property type="entry name" value="N-end_Aminoacyl_Trfase_C"/>
</dbReference>
<reference evidence="8" key="1">
    <citation type="submission" date="2023-11" db="EMBL/GenBank/DDBJ databases">
        <authorList>
            <person name="Alioto T."/>
            <person name="Alioto T."/>
            <person name="Gomez Garrido J."/>
        </authorList>
    </citation>
    <scope>NUCLEOTIDE SEQUENCE</scope>
</reference>
<feature type="domain" description="N-end aminoacyl transferase N-terminal" evidence="6">
    <location>
        <begin position="14"/>
        <end position="65"/>
    </location>
</feature>
<keyword evidence="2 5" id="KW-0808">Transferase</keyword>
<evidence type="ECO:0000256" key="1">
    <source>
        <dbReference type="ARBA" id="ARBA00009991"/>
    </source>
</evidence>
<comment type="catalytic activity">
    <reaction evidence="5">
        <text>an N-terminal L-alpha-aminoacyl-[protein] + L-arginyl-tRNA(Arg) = an N-terminal L-arginyl-L-aminoacyl-[protein] + tRNA(Arg) + H(+)</text>
        <dbReference type="Rhea" id="RHEA:10208"/>
        <dbReference type="Rhea" id="RHEA-COMP:9658"/>
        <dbReference type="Rhea" id="RHEA-COMP:9673"/>
        <dbReference type="Rhea" id="RHEA-COMP:10636"/>
        <dbReference type="Rhea" id="RHEA-COMP:10638"/>
        <dbReference type="ChEBI" id="CHEBI:15378"/>
        <dbReference type="ChEBI" id="CHEBI:78442"/>
        <dbReference type="ChEBI" id="CHEBI:78513"/>
        <dbReference type="ChEBI" id="CHEBI:78597"/>
        <dbReference type="ChEBI" id="CHEBI:83562"/>
        <dbReference type="EC" id="2.3.2.8"/>
    </reaction>
</comment>
<evidence type="ECO:0000256" key="5">
    <source>
        <dbReference type="PIRNR" id="PIRNR037207"/>
    </source>
</evidence>
<evidence type="ECO:0000313" key="8">
    <source>
        <dbReference type="EMBL" id="CAK4031693.1"/>
    </source>
</evidence>
<dbReference type="PIRSF" id="PIRSF037207">
    <property type="entry name" value="ATE1_euk"/>
    <property type="match status" value="1"/>
</dbReference>
<dbReference type="InterPro" id="IPR007471">
    <property type="entry name" value="N-end_Aminoacyl_Trfase_N"/>
</dbReference>
<comment type="similarity">
    <text evidence="1 5">Belongs to the R-transferase family.</text>
</comment>
<keyword evidence="4 5" id="KW-0012">Acyltransferase</keyword>
<accession>A0AAI8Z3B7</accession>
<dbReference type="PANTHER" id="PTHR21367">
    <property type="entry name" value="ARGININE-TRNA-PROTEIN TRANSFERASE 1"/>
    <property type="match status" value="1"/>
</dbReference>
<dbReference type="InterPro" id="IPR016181">
    <property type="entry name" value="Acyl_CoA_acyltransferase"/>
</dbReference>
<keyword evidence="3 5" id="KW-0833">Ubl conjugation pathway</keyword>
<dbReference type="EC" id="2.3.2.8" evidence="5"/>
<evidence type="ECO:0000259" key="6">
    <source>
        <dbReference type="Pfam" id="PF04376"/>
    </source>
</evidence>
<dbReference type="EMBL" id="CAVMBE010000051">
    <property type="protein sequence ID" value="CAK4031693.1"/>
    <property type="molecule type" value="Genomic_DNA"/>
</dbReference>
<dbReference type="InterPro" id="IPR017137">
    <property type="entry name" value="Arg-tRNA-P_Trfase_1_euk"/>
</dbReference>
<dbReference type="SUPFAM" id="SSF55729">
    <property type="entry name" value="Acyl-CoA N-acyltransferases (Nat)"/>
    <property type="match status" value="1"/>
</dbReference>
<evidence type="ECO:0000256" key="4">
    <source>
        <dbReference type="ARBA" id="ARBA00023315"/>
    </source>
</evidence>
<protein>
    <recommendedName>
        <fullName evidence="5">Arginyl-tRNA--protein transferase 1</fullName>
        <shortName evidence="5">Arginyltransferase 1</shortName>
        <shortName evidence="5">R-transferase 1</shortName>
        <ecNumber evidence="5">2.3.2.8</ecNumber>
    </recommendedName>
    <alternativeName>
        <fullName evidence="5">Arginine-tRNA--protein transferase 1</fullName>
    </alternativeName>
</protein>
<evidence type="ECO:0000256" key="3">
    <source>
        <dbReference type="ARBA" id="ARBA00022786"/>
    </source>
</evidence>
<dbReference type="GO" id="GO:0005737">
    <property type="term" value="C:cytoplasm"/>
    <property type="evidence" value="ECO:0007669"/>
    <property type="project" value="TreeGrafter"/>
</dbReference>
<comment type="function">
    <text evidence="5">Involved in the post-translational conjugation of arginine to the N-terminal aspartate or glutamate of a protein. This arginylation is required for degradation of the protein via the ubiquitin pathway.</text>
</comment>
<keyword evidence="9" id="KW-1185">Reference proteome</keyword>
<organism evidence="8 9">
    <name type="scientific">Lecanosticta acicola</name>
    <dbReference type="NCBI Taxonomy" id="111012"/>
    <lineage>
        <taxon>Eukaryota</taxon>
        <taxon>Fungi</taxon>
        <taxon>Dikarya</taxon>
        <taxon>Ascomycota</taxon>
        <taxon>Pezizomycotina</taxon>
        <taxon>Dothideomycetes</taxon>
        <taxon>Dothideomycetidae</taxon>
        <taxon>Mycosphaerellales</taxon>
        <taxon>Mycosphaerellaceae</taxon>
        <taxon>Lecanosticta</taxon>
    </lineage>
</organism>
<dbReference type="Pfam" id="PF04376">
    <property type="entry name" value="ATE_N"/>
    <property type="match status" value="1"/>
</dbReference>